<dbReference type="EMBL" id="CM042027">
    <property type="protein sequence ID" value="KAI3802702.1"/>
    <property type="molecule type" value="Genomic_DNA"/>
</dbReference>
<gene>
    <name evidence="1" type="ORF">L1987_30843</name>
</gene>
<keyword evidence="2" id="KW-1185">Reference proteome</keyword>
<protein>
    <submittedName>
        <fullName evidence="1">Uncharacterized protein</fullName>
    </submittedName>
</protein>
<name>A0ACB9I3Q8_9ASTR</name>
<reference evidence="1 2" key="2">
    <citation type="journal article" date="2022" name="Mol. Ecol. Resour.">
        <title>The genomes of chicory, endive, great burdock and yacon provide insights into Asteraceae paleo-polyploidization history and plant inulin production.</title>
        <authorList>
            <person name="Fan W."/>
            <person name="Wang S."/>
            <person name="Wang H."/>
            <person name="Wang A."/>
            <person name="Jiang F."/>
            <person name="Liu H."/>
            <person name="Zhao H."/>
            <person name="Xu D."/>
            <person name="Zhang Y."/>
        </authorList>
    </citation>
    <scope>NUCLEOTIDE SEQUENCE [LARGE SCALE GENOMIC DNA]</scope>
    <source>
        <strain evidence="2">cv. Yunnan</strain>
        <tissue evidence="1">Leaves</tissue>
    </source>
</reference>
<reference evidence="2" key="1">
    <citation type="journal article" date="2022" name="Mol. Ecol. Resour.">
        <title>The genomes of chicory, endive, great burdock and yacon provide insights into Asteraceae palaeo-polyploidization history and plant inulin production.</title>
        <authorList>
            <person name="Fan W."/>
            <person name="Wang S."/>
            <person name="Wang H."/>
            <person name="Wang A."/>
            <person name="Jiang F."/>
            <person name="Liu H."/>
            <person name="Zhao H."/>
            <person name="Xu D."/>
            <person name="Zhang Y."/>
        </authorList>
    </citation>
    <scope>NUCLEOTIDE SEQUENCE [LARGE SCALE GENOMIC DNA]</scope>
    <source>
        <strain evidence="2">cv. Yunnan</strain>
    </source>
</reference>
<organism evidence="1 2">
    <name type="scientific">Smallanthus sonchifolius</name>
    <dbReference type="NCBI Taxonomy" id="185202"/>
    <lineage>
        <taxon>Eukaryota</taxon>
        <taxon>Viridiplantae</taxon>
        <taxon>Streptophyta</taxon>
        <taxon>Embryophyta</taxon>
        <taxon>Tracheophyta</taxon>
        <taxon>Spermatophyta</taxon>
        <taxon>Magnoliopsida</taxon>
        <taxon>eudicotyledons</taxon>
        <taxon>Gunneridae</taxon>
        <taxon>Pentapetalae</taxon>
        <taxon>asterids</taxon>
        <taxon>campanulids</taxon>
        <taxon>Asterales</taxon>
        <taxon>Asteraceae</taxon>
        <taxon>Asteroideae</taxon>
        <taxon>Heliantheae alliance</taxon>
        <taxon>Millerieae</taxon>
        <taxon>Smallanthus</taxon>
    </lineage>
</organism>
<dbReference type="Proteomes" id="UP001056120">
    <property type="component" value="Linkage Group LG10"/>
</dbReference>
<evidence type="ECO:0000313" key="2">
    <source>
        <dbReference type="Proteomes" id="UP001056120"/>
    </source>
</evidence>
<accession>A0ACB9I3Q8</accession>
<proteinExistence type="predicted"/>
<sequence length="582" mass="65631">MEVPFTEENAMKQESSSRIRKGGLRTMPFILANESFEKVASFGLHPNMILYLLYNYHTSFARGTNIILIWSAATNFMPIVGAFLSDSFLGRFLTIFLGSIFSLMGMILLWLTTMIRDAKPPPCDIRVPHSCKSPTLIQYTLLFSSMAFMSIGAGGVRPCSLAFGADQIDTKDNPKRERILERFFGWYYSTAIMGVMIAYTGIVYIQDHHGWRAGFGVPVILMFFSTFFFVVAYPLYYKIKVEKSLFTSFFQVISVAWNNRTLKVPDSANSSWYNKNDANGMKPTENLRFLNKACILSKPEDTTKVIAKDPWTICTVDQVEELKALIKVIPLWSSCIMLSVTMNQTTFPVLQAQTMDRHITSGFEIPAASFGFFTIVTIMVWVMIYDRVIIPLLSKIKGKPVHISVKLRMGAGLAFSILGMLISGIVEHVRKNKAIEDGFLNNSQAVIKMSAMWLIPQHVLNGLADALNIIGQNEFYYSEFPKSMSSIAMSLYMLGSAFANLLASLLLSTVDGLTKRNGEESWVSTNINKGHYDKYFWLLGIMCCINFFYFVVCSWRYNSTVDRMVEKGDKTSDSGHEQGSRS</sequence>
<evidence type="ECO:0000313" key="1">
    <source>
        <dbReference type="EMBL" id="KAI3802702.1"/>
    </source>
</evidence>
<comment type="caution">
    <text evidence="1">The sequence shown here is derived from an EMBL/GenBank/DDBJ whole genome shotgun (WGS) entry which is preliminary data.</text>
</comment>